<evidence type="ECO:0000313" key="3">
    <source>
        <dbReference type="EMBL" id="KAK1256973.1"/>
    </source>
</evidence>
<comment type="caution">
    <text evidence="3">The sequence shown here is derived from an EMBL/GenBank/DDBJ whole genome shotgun (WGS) entry which is preliminary data.</text>
</comment>
<dbReference type="Proteomes" id="UP001179952">
    <property type="component" value="Unassembled WGS sequence"/>
</dbReference>
<proteinExistence type="predicted"/>
<keyword evidence="2" id="KW-0072">Autophagy</keyword>
<keyword evidence="4" id="KW-1185">Reference proteome</keyword>
<dbReference type="GO" id="GO:0006914">
    <property type="term" value="P:autophagy"/>
    <property type="evidence" value="ECO:0007669"/>
    <property type="project" value="UniProtKB-KW"/>
</dbReference>
<gene>
    <name evidence="3" type="ORF">QJS04_geneDACA023296</name>
</gene>
<organism evidence="3 4">
    <name type="scientific">Acorus gramineus</name>
    <name type="common">Dwarf sweet flag</name>
    <dbReference type="NCBI Taxonomy" id="55184"/>
    <lineage>
        <taxon>Eukaryota</taxon>
        <taxon>Viridiplantae</taxon>
        <taxon>Streptophyta</taxon>
        <taxon>Embryophyta</taxon>
        <taxon>Tracheophyta</taxon>
        <taxon>Spermatophyta</taxon>
        <taxon>Magnoliopsida</taxon>
        <taxon>Liliopsida</taxon>
        <taxon>Acoraceae</taxon>
        <taxon>Acorus</taxon>
    </lineage>
</organism>
<reference evidence="3" key="2">
    <citation type="submission" date="2023-06" db="EMBL/GenBank/DDBJ databases">
        <authorList>
            <person name="Ma L."/>
            <person name="Liu K.-W."/>
            <person name="Li Z."/>
            <person name="Hsiao Y.-Y."/>
            <person name="Qi Y."/>
            <person name="Fu T."/>
            <person name="Tang G."/>
            <person name="Zhang D."/>
            <person name="Sun W.-H."/>
            <person name="Liu D.-K."/>
            <person name="Li Y."/>
            <person name="Chen G.-Z."/>
            <person name="Liu X.-D."/>
            <person name="Liao X.-Y."/>
            <person name="Jiang Y.-T."/>
            <person name="Yu X."/>
            <person name="Hao Y."/>
            <person name="Huang J."/>
            <person name="Zhao X.-W."/>
            <person name="Ke S."/>
            <person name="Chen Y.-Y."/>
            <person name="Wu W.-L."/>
            <person name="Hsu J.-L."/>
            <person name="Lin Y.-F."/>
            <person name="Huang M.-D."/>
            <person name="Li C.-Y."/>
            <person name="Huang L."/>
            <person name="Wang Z.-W."/>
            <person name="Zhao X."/>
            <person name="Zhong W.-Y."/>
            <person name="Peng D.-H."/>
            <person name="Ahmad S."/>
            <person name="Lan S."/>
            <person name="Zhang J.-S."/>
            <person name="Tsai W.-C."/>
            <person name="Van De Peer Y."/>
            <person name="Liu Z.-J."/>
        </authorList>
    </citation>
    <scope>NUCLEOTIDE SEQUENCE</scope>
    <source>
        <strain evidence="3">SCP</strain>
        <tissue evidence="3">Leaves</tissue>
    </source>
</reference>
<protein>
    <submittedName>
        <fullName evidence="3">Autophagy-related protein 3</fullName>
    </submittedName>
</protein>
<dbReference type="GO" id="GO:0019787">
    <property type="term" value="F:ubiquitin-like protein transferase activity"/>
    <property type="evidence" value="ECO:0007669"/>
    <property type="project" value="InterPro"/>
</dbReference>
<evidence type="ECO:0000256" key="2">
    <source>
        <dbReference type="ARBA" id="ARBA00023006"/>
    </source>
</evidence>
<dbReference type="EMBL" id="JAUJYN010000068">
    <property type="protein sequence ID" value="KAK1256973.1"/>
    <property type="molecule type" value="Genomic_DNA"/>
</dbReference>
<dbReference type="AlphaFoldDB" id="A0AAV8ZY72"/>
<evidence type="ECO:0000256" key="1">
    <source>
        <dbReference type="ARBA" id="ARBA00022786"/>
    </source>
</evidence>
<name>A0AAV8ZY72_ACOGR</name>
<dbReference type="InterPro" id="IPR007135">
    <property type="entry name" value="Atg3/Atg10"/>
</dbReference>
<accession>A0AAV8ZY72</accession>
<dbReference type="Pfam" id="PF03987">
    <property type="entry name" value="Autophagy_act_C"/>
    <property type="match status" value="1"/>
</dbReference>
<reference evidence="3" key="1">
    <citation type="journal article" date="2023" name="Nat. Commun.">
        <title>Diploid and tetraploid genomes of Acorus and the evolution of monocots.</title>
        <authorList>
            <person name="Ma L."/>
            <person name="Liu K.W."/>
            <person name="Li Z."/>
            <person name="Hsiao Y.Y."/>
            <person name="Qi Y."/>
            <person name="Fu T."/>
            <person name="Tang G.D."/>
            <person name="Zhang D."/>
            <person name="Sun W.H."/>
            <person name="Liu D.K."/>
            <person name="Li Y."/>
            <person name="Chen G.Z."/>
            <person name="Liu X.D."/>
            <person name="Liao X.Y."/>
            <person name="Jiang Y.T."/>
            <person name="Yu X."/>
            <person name="Hao Y."/>
            <person name="Huang J."/>
            <person name="Zhao X.W."/>
            <person name="Ke S."/>
            <person name="Chen Y.Y."/>
            <person name="Wu W.L."/>
            <person name="Hsu J.L."/>
            <person name="Lin Y.F."/>
            <person name="Huang M.D."/>
            <person name="Li C.Y."/>
            <person name="Huang L."/>
            <person name="Wang Z.W."/>
            <person name="Zhao X."/>
            <person name="Zhong W.Y."/>
            <person name="Peng D.H."/>
            <person name="Ahmad S."/>
            <person name="Lan S."/>
            <person name="Zhang J.S."/>
            <person name="Tsai W.C."/>
            <person name="Van de Peer Y."/>
            <person name="Liu Z.J."/>
        </authorList>
    </citation>
    <scope>NUCLEOTIDE SEQUENCE</scope>
    <source>
        <strain evidence="3">SCP</strain>
    </source>
</reference>
<sequence length="157" mass="17652">MAEDAKLSIHQMMRKEYRRDILSIHTSWGKSIGRHTEDHPYLQGKHASIHPCKHARVMKKIVEVILSRGVETRSRQTVITYLALKRLAHGRALWRAVEVTTCGGGEPTCRGDPRRRADEVTTCGGGNPICRGDSRRYAEGPIVRFKTGFGSPDRCVC</sequence>
<evidence type="ECO:0000313" key="4">
    <source>
        <dbReference type="Proteomes" id="UP001179952"/>
    </source>
</evidence>
<keyword evidence="1" id="KW-0833">Ubl conjugation pathway</keyword>